<dbReference type="KEGG" id="maqu:Maq22A_c23880"/>
<dbReference type="Gene3D" id="3.30.110.170">
    <property type="entry name" value="Protein of unknown function (DUF541), domain 1"/>
    <property type="match status" value="1"/>
</dbReference>
<evidence type="ECO:0000313" key="2">
    <source>
        <dbReference type="Proteomes" id="UP000061432"/>
    </source>
</evidence>
<dbReference type="InterPro" id="IPR007497">
    <property type="entry name" value="SIMPL/DUF541"/>
</dbReference>
<proteinExistence type="predicted"/>
<dbReference type="AlphaFoldDB" id="A0A0C6F4R9"/>
<dbReference type="EMBL" id="AP014704">
    <property type="protein sequence ID" value="BAQ47716.1"/>
    <property type="molecule type" value="Genomic_DNA"/>
</dbReference>
<name>A0A0C6F4R9_9HYPH</name>
<dbReference type="Gene3D" id="3.30.70.2970">
    <property type="entry name" value="Protein of unknown function (DUF541), domain 2"/>
    <property type="match status" value="1"/>
</dbReference>
<dbReference type="Pfam" id="PF04402">
    <property type="entry name" value="SIMPL"/>
    <property type="match status" value="1"/>
</dbReference>
<reference evidence="2" key="2">
    <citation type="submission" date="2015-01" db="EMBL/GenBank/DDBJ databases">
        <title>Complete genome sequence of Methylobacterium aquaticum strain 22A.</title>
        <authorList>
            <person name="Tani A."/>
            <person name="Ogura Y."/>
            <person name="Hayashi T."/>
        </authorList>
    </citation>
    <scope>NUCLEOTIDE SEQUENCE [LARGE SCALE GENOMIC DNA]</scope>
    <source>
        <strain evidence="2">MA-22A</strain>
    </source>
</reference>
<gene>
    <name evidence="1" type="ORF">Maq22A_c23880</name>
</gene>
<dbReference type="PATRIC" id="fig|270351.10.peg.4594"/>
<dbReference type="RefSeq" id="WP_060848602.1">
    <property type="nucleotide sequence ID" value="NZ_AP014704.1"/>
</dbReference>
<dbReference type="PANTHER" id="PTHR34387:SF1">
    <property type="entry name" value="PERIPLASMIC IMMUNOGENIC PROTEIN"/>
    <property type="match status" value="1"/>
</dbReference>
<dbReference type="Proteomes" id="UP000061432">
    <property type="component" value="Chromosome"/>
</dbReference>
<evidence type="ECO:0000313" key="1">
    <source>
        <dbReference type="EMBL" id="BAQ47716.1"/>
    </source>
</evidence>
<dbReference type="PANTHER" id="PTHR34387">
    <property type="entry name" value="SLR1258 PROTEIN"/>
    <property type="match status" value="1"/>
</dbReference>
<dbReference type="GO" id="GO:0006974">
    <property type="term" value="P:DNA damage response"/>
    <property type="evidence" value="ECO:0007669"/>
    <property type="project" value="TreeGrafter"/>
</dbReference>
<dbReference type="InterPro" id="IPR052022">
    <property type="entry name" value="26kDa_periplasmic_antigen"/>
</dbReference>
<reference evidence="1 2" key="1">
    <citation type="journal article" date="2015" name="Genome Announc.">
        <title>Complete Genome Sequence of Methylobacterium aquaticum Strain 22A, Isolated from Racomitrium japonicum Moss.</title>
        <authorList>
            <person name="Tani A."/>
            <person name="Ogura Y."/>
            <person name="Hayashi T."/>
            <person name="Kimbara K."/>
        </authorList>
    </citation>
    <scope>NUCLEOTIDE SEQUENCE [LARGE SCALE GENOMIC DNA]</scope>
    <source>
        <strain evidence="1 2">MA-22A</strain>
    </source>
</reference>
<accession>A0A0C6F4R9</accession>
<organism evidence="1 2">
    <name type="scientific">Methylobacterium aquaticum</name>
    <dbReference type="NCBI Taxonomy" id="270351"/>
    <lineage>
        <taxon>Bacteria</taxon>
        <taxon>Pseudomonadati</taxon>
        <taxon>Pseudomonadota</taxon>
        <taxon>Alphaproteobacteria</taxon>
        <taxon>Hyphomicrobiales</taxon>
        <taxon>Methylobacteriaceae</taxon>
        <taxon>Methylobacterium</taxon>
    </lineage>
</organism>
<sequence length="191" mass="20629">MVPRRGSVVCVRGTGPFATKPNLARVDVAIVTRGKTLEGAVDAHGDPTRRVQKILKLLETAGMTVETSVFRLNRESEPYRMADNPNPRPPDQPFTAITEMTLTVPSVGTVDEAVNRLAASGVVEVRKITDAVASERQALNEARRAAVLDAREQARIYAEAAELKLVEITEITGGEASPPDGYADMPRPRVA</sequence>
<protein>
    <submittedName>
        <fullName evidence="1">Uncharacterized protein</fullName>
    </submittedName>
</protein>